<feature type="chain" id="PRO_5010363047" description="ATP/GTP-binding protein" evidence="3">
    <location>
        <begin position="38"/>
        <end position="588"/>
    </location>
</feature>
<dbReference type="PANTHER" id="PTHR44103:SF1">
    <property type="entry name" value="PROPROTEIN CONVERTASE P"/>
    <property type="match status" value="1"/>
</dbReference>
<evidence type="ECO:0000313" key="5">
    <source>
        <dbReference type="Proteomes" id="UP000179935"/>
    </source>
</evidence>
<evidence type="ECO:0008006" key="6">
    <source>
        <dbReference type="Google" id="ProtNLM"/>
    </source>
</evidence>
<dbReference type="Proteomes" id="UP000179935">
    <property type="component" value="Unassembled WGS sequence"/>
</dbReference>
<evidence type="ECO:0000313" key="4">
    <source>
        <dbReference type="EMBL" id="OIJ85447.1"/>
    </source>
</evidence>
<comment type="caution">
    <text evidence="4">The sequence shown here is derived from an EMBL/GenBank/DDBJ whole genome shotgun (WGS) entry which is preliminary data.</text>
</comment>
<dbReference type="InterPro" id="IPR013517">
    <property type="entry name" value="FG-GAP"/>
</dbReference>
<evidence type="ECO:0000256" key="3">
    <source>
        <dbReference type="SAM" id="SignalP"/>
    </source>
</evidence>
<dbReference type="SUPFAM" id="SSF69318">
    <property type="entry name" value="Integrin alpha N-terminal domain"/>
    <property type="match status" value="2"/>
</dbReference>
<dbReference type="Gene3D" id="2.115.10.10">
    <property type="entry name" value="Tachylectin 2"/>
    <property type="match status" value="2"/>
</dbReference>
<reference evidence="4 5" key="1">
    <citation type="submission" date="2016-10" db="EMBL/GenBank/DDBJ databases">
        <title>Genome sequence of Streptomyces sp. MUSC 93.</title>
        <authorList>
            <person name="Lee L.-H."/>
            <person name="Ser H.-L."/>
            <person name="Law J.W.-F."/>
        </authorList>
    </citation>
    <scope>NUCLEOTIDE SEQUENCE [LARGE SCALE GENOMIC DNA]</scope>
    <source>
        <strain evidence="4 5">MUSC 93</strain>
    </source>
</reference>
<proteinExistence type="predicted"/>
<keyword evidence="5" id="KW-1185">Reference proteome</keyword>
<evidence type="ECO:0000256" key="2">
    <source>
        <dbReference type="SAM" id="MobiDB-lite"/>
    </source>
</evidence>
<dbReference type="EMBL" id="MLYP01000092">
    <property type="protein sequence ID" value="OIJ85447.1"/>
    <property type="molecule type" value="Genomic_DNA"/>
</dbReference>
<dbReference type="Pfam" id="PF13517">
    <property type="entry name" value="FG-GAP_3"/>
    <property type="match status" value="2"/>
</dbReference>
<accession>A0A1S2NVI9</accession>
<dbReference type="AlphaFoldDB" id="A0A1S2NVI9"/>
<feature type="region of interest" description="Disordered" evidence="2">
    <location>
        <begin position="35"/>
        <end position="60"/>
    </location>
</feature>
<sequence>MEPTRPVPARPKRARRIAACTALVLSAGMLLAAPASADDTPAPHRTVTERPTSSTGLRPTLTLPKHTAQKARAAAVEGSVVPAKPRADFDGDGYSDLIYRTYGSELVISPSNATADAPFDIPDKVPTAYKDIIAIGDQTGDGVADVLTLSPYGSLSFHAGGSVAGTGHASWTGKGWQIYNKVFSPGDLTGDGRSDLLARTPSGELYLYPATGNTTTAPFAARVLVGKGWGTYDQLVGANDVNGDGIADLYGRTVSGDLFFYAGTGSKAAPFAQRVLTGRGWKVYNQIIGVDDLDGDGRGDLLGRTASGTVYVYLATGNGGELAPRVEGGSGLNVASLLAGAGGNPDFGKNDLLGLDTKGTLWAYWSLNNGTLSPRYKMSDDGGWKGAKPLYVSSLDENAMVDLLEVFDGGVYNHSYSPNDVPKIGSSWGSYNITVGPGDLTGDGKGDLLTRDSAGYLYVHPGNGTGRGFGARVKVGGGWNTYNVIVGSGDFTGDGRADIVARNAAGTLYMYRGTGDVNRPFLPPFPVGNGWNTYTKLATPGDINGDGKADLLGVDRNGSLYLYTSNGSGQFTAPVRIGGGWSTYSILN</sequence>
<dbReference type="PANTHER" id="PTHR44103">
    <property type="entry name" value="PROPROTEIN CONVERTASE P"/>
    <property type="match status" value="1"/>
</dbReference>
<organism evidence="4 5">
    <name type="scientific">Streptomyces colonosanans</name>
    <dbReference type="NCBI Taxonomy" id="1428652"/>
    <lineage>
        <taxon>Bacteria</taxon>
        <taxon>Bacillati</taxon>
        <taxon>Actinomycetota</taxon>
        <taxon>Actinomycetes</taxon>
        <taxon>Kitasatosporales</taxon>
        <taxon>Streptomycetaceae</taxon>
        <taxon>Streptomyces</taxon>
    </lineage>
</organism>
<gene>
    <name evidence="4" type="ORF">BIV24_28675</name>
</gene>
<dbReference type="STRING" id="1428652.BIV24_28675"/>
<keyword evidence="1 3" id="KW-0732">Signal</keyword>
<feature type="signal peptide" evidence="3">
    <location>
        <begin position="1"/>
        <end position="37"/>
    </location>
</feature>
<dbReference type="InterPro" id="IPR028994">
    <property type="entry name" value="Integrin_alpha_N"/>
</dbReference>
<protein>
    <recommendedName>
        <fullName evidence="6">ATP/GTP-binding protein</fullName>
    </recommendedName>
</protein>
<name>A0A1S2NVI9_9ACTN</name>
<evidence type="ECO:0000256" key="1">
    <source>
        <dbReference type="ARBA" id="ARBA00022729"/>
    </source>
</evidence>